<feature type="transmembrane region" description="Helical" evidence="8">
    <location>
        <begin position="37"/>
        <end position="55"/>
    </location>
</feature>
<feature type="transmembrane region" description="Helical" evidence="8">
    <location>
        <begin position="14"/>
        <end position="31"/>
    </location>
</feature>
<protein>
    <submittedName>
        <fullName evidence="9">AI-2E family transporter</fullName>
    </submittedName>
</protein>
<dbReference type="GO" id="GO:0005886">
    <property type="term" value="C:plasma membrane"/>
    <property type="evidence" value="ECO:0007669"/>
    <property type="project" value="UniProtKB-SubCell"/>
</dbReference>
<feature type="transmembrane region" description="Helical" evidence="8">
    <location>
        <begin position="205"/>
        <end position="227"/>
    </location>
</feature>
<comment type="similarity">
    <text evidence="2">Belongs to the autoinducer-2 exporter (AI-2E) (TC 2.A.86) family.</text>
</comment>
<keyword evidence="3" id="KW-0813">Transport</keyword>
<dbReference type="PANTHER" id="PTHR21716">
    <property type="entry name" value="TRANSMEMBRANE PROTEIN"/>
    <property type="match status" value="1"/>
</dbReference>
<dbReference type="AlphaFoldDB" id="A0A5B8UWW0"/>
<gene>
    <name evidence="9" type="ORF">FRZ54_11450</name>
</gene>
<dbReference type="Proteomes" id="UP000321479">
    <property type="component" value="Chromosome"/>
</dbReference>
<evidence type="ECO:0000256" key="8">
    <source>
        <dbReference type="SAM" id="Phobius"/>
    </source>
</evidence>
<evidence type="ECO:0000256" key="3">
    <source>
        <dbReference type="ARBA" id="ARBA00022448"/>
    </source>
</evidence>
<feature type="transmembrane region" description="Helical" evidence="8">
    <location>
        <begin position="148"/>
        <end position="171"/>
    </location>
</feature>
<feature type="transmembrane region" description="Helical" evidence="8">
    <location>
        <begin position="313"/>
        <end position="334"/>
    </location>
</feature>
<dbReference type="GO" id="GO:0055085">
    <property type="term" value="P:transmembrane transport"/>
    <property type="evidence" value="ECO:0007669"/>
    <property type="project" value="TreeGrafter"/>
</dbReference>
<keyword evidence="7 8" id="KW-0472">Membrane</keyword>
<feature type="transmembrane region" description="Helical" evidence="8">
    <location>
        <begin position="233"/>
        <end position="259"/>
    </location>
</feature>
<dbReference type="InterPro" id="IPR002549">
    <property type="entry name" value="AI-2E-like"/>
</dbReference>
<sequence>MPLKNSAHPFYEKLALVLVGLTALGYLVILGKDFIDPLIFGFLFSILLLPIADFFEKKIRLPRSAASFLAIIAMVAFIGGIIYLVGSQIARLADDWPMLKKQVSGSIEDMQGWIQGTFHVNMEKQMDYVHNATNKAMSSSTAVIGTTFGALSSLLLFYSFIIIFTFLILLYRRLLFKFLLQVSGDENQQIVYDIVENIQKILRQYILGLLLEMFIVSCVACTIFLALGINYAVLLGIIVGLFNIIPYIGIFSALFLSSLITFATGTPQDALWVAISVLGIHIIDSNVLLPMVVGSKVRLNALISFLGIVIGELIWGLSGMFLAIPVIAMLKIVFDRLETLKAWGLLLGADYEPPKITGKRLKKPKTDTSI</sequence>
<reference evidence="9 10" key="1">
    <citation type="journal article" date="2017" name="Curr. Microbiol.">
        <title>Mucilaginibacter ginsenosidivorans sp. nov., Isolated from Soil of Ginseng Field.</title>
        <authorList>
            <person name="Kim M.M."/>
            <person name="Siddiqi M.Z."/>
            <person name="Im W.T."/>
        </authorList>
    </citation>
    <scope>NUCLEOTIDE SEQUENCE [LARGE SCALE GENOMIC DNA]</scope>
    <source>
        <strain evidence="9 10">Gsoil 3017</strain>
    </source>
</reference>
<evidence type="ECO:0000256" key="5">
    <source>
        <dbReference type="ARBA" id="ARBA00022692"/>
    </source>
</evidence>
<feature type="transmembrane region" description="Helical" evidence="8">
    <location>
        <begin position="271"/>
        <end position="293"/>
    </location>
</feature>
<dbReference type="KEGG" id="mgin:FRZ54_11450"/>
<keyword evidence="5 8" id="KW-0812">Transmembrane</keyword>
<evidence type="ECO:0000256" key="7">
    <source>
        <dbReference type="ARBA" id="ARBA00023136"/>
    </source>
</evidence>
<dbReference type="RefSeq" id="WP_147031741.1">
    <property type="nucleotide sequence ID" value="NZ_CP042436.1"/>
</dbReference>
<keyword evidence="6 8" id="KW-1133">Transmembrane helix</keyword>
<organism evidence="9 10">
    <name type="scientific">Mucilaginibacter ginsenosidivorans</name>
    <dbReference type="NCBI Taxonomy" id="398053"/>
    <lineage>
        <taxon>Bacteria</taxon>
        <taxon>Pseudomonadati</taxon>
        <taxon>Bacteroidota</taxon>
        <taxon>Sphingobacteriia</taxon>
        <taxon>Sphingobacteriales</taxon>
        <taxon>Sphingobacteriaceae</taxon>
        <taxon>Mucilaginibacter</taxon>
    </lineage>
</organism>
<evidence type="ECO:0000313" key="10">
    <source>
        <dbReference type="Proteomes" id="UP000321479"/>
    </source>
</evidence>
<feature type="transmembrane region" description="Helical" evidence="8">
    <location>
        <begin position="67"/>
        <end position="90"/>
    </location>
</feature>
<accession>A0A5B8UWW0</accession>
<proteinExistence type="inferred from homology"/>
<comment type="subcellular location">
    <subcellularLocation>
        <location evidence="1">Cell membrane</location>
        <topology evidence="1">Multi-pass membrane protein</topology>
    </subcellularLocation>
</comment>
<keyword evidence="10" id="KW-1185">Reference proteome</keyword>
<evidence type="ECO:0000256" key="4">
    <source>
        <dbReference type="ARBA" id="ARBA00022475"/>
    </source>
</evidence>
<evidence type="ECO:0000256" key="2">
    <source>
        <dbReference type="ARBA" id="ARBA00009773"/>
    </source>
</evidence>
<dbReference type="OrthoDB" id="9793390at2"/>
<evidence type="ECO:0000313" key="9">
    <source>
        <dbReference type="EMBL" id="QEC63165.1"/>
    </source>
</evidence>
<evidence type="ECO:0000256" key="6">
    <source>
        <dbReference type="ARBA" id="ARBA00022989"/>
    </source>
</evidence>
<evidence type="ECO:0000256" key="1">
    <source>
        <dbReference type="ARBA" id="ARBA00004651"/>
    </source>
</evidence>
<dbReference type="PANTHER" id="PTHR21716:SF53">
    <property type="entry name" value="PERMEASE PERM-RELATED"/>
    <property type="match status" value="1"/>
</dbReference>
<keyword evidence="4" id="KW-1003">Cell membrane</keyword>
<dbReference type="EMBL" id="CP042436">
    <property type="protein sequence ID" value="QEC63165.1"/>
    <property type="molecule type" value="Genomic_DNA"/>
</dbReference>
<dbReference type="Pfam" id="PF01594">
    <property type="entry name" value="AI-2E_transport"/>
    <property type="match status" value="1"/>
</dbReference>
<name>A0A5B8UWW0_9SPHI</name>